<comment type="similarity">
    <text evidence="3">Belongs to the RimP family.</text>
</comment>
<evidence type="ECO:0000313" key="7">
    <source>
        <dbReference type="EMBL" id="UUP17785.1"/>
    </source>
</evidence>
<feature type="compositionally biased region" description="Acidic residues" evidence="4">
    <location>
        <begin position="191"/>
        <end position="201"/>
    </location>
</feature>
<feature type="domain" description="Ribosome maturation factor RimP C-terminal" evidence="6">
    <location>
        <begin position="94"/>
        <end position="164"/>
    </location>
</feature>
<dbReference type="InterPro" id="IPR028989">
    <property type="entry name" value="RimP_N"/>
</dbReference>
<keyword evidence="1 3" id="KW-0963">Cytoplasm</keyword>
<keyword evidence="2 3" id="KW-0690">Ribosome biogenesis</keyword>
<organism evidence="7 8">
    <name type="scientific">Nitratireductor thuwali</name>
    <dbReference type="NCBI Taxonomy" id="2267699"/>
    <lineage>
        <taxon>Bacteria</taxon>
        <taxon>Pseudomonadati</taxon>
        <taxon>Pseudomonadota</taxon>
        <taxon>Alphaproteobacteria</taxon>
        <taxon>Hyphomicrobiales</taxon>
        <taxon>Phyllobacteriaceae</taxon>
        <taxon>Nitratireductor</taxon>
    </lineage>
</organism>
<dbReference type="HAMAP" id="MF_01077">
    <property type="entry name" value="RimP"/>
    <property type="match status" value="1"/>
</dbReference>
<feature type="domain" description="Ribosome maturation factor RimP N-terminal" evidence="5">
    <location>
        <begin position="19"/>
        <end position="91"/>
    </location>
</feature>
<evidence type="ECO:0000313" key="8">
    <source>
        <dbReference type="Proteomes" id="UP001342418"/>
    </source>
</evidence>
<comment type="function">
    <text evidence="3">Required for maturation of 30S ribosomal subunits.</text>
</comment>
<evidence type="ECO:0000256" key="4">
    <source>
        <dbReference type="SAM" id="MobiDB-lite"/>
    </source>
</evidence>
<name>A0ABY5ML38_9HYPH</name>
<reference evidence="7 8" key="1">
    <citation type="submission" date="2018-07" db="EMBL/GenBank/DDBJ databases">
        <title>Genome sequence of Nitratireductor thuwali#1536.</title>
        <authorList>
            <person name="Michoud G."/>
            <person name="Merlino G."/>
            <person name="Sefrji F.O."/>
            <person name="Daffonchio D."/>
        </authorList>
    </citation>
    <scope>NUCLEOTIDE SEQUENCE [LARGE SCALE GENOMIC DNA]</scope>
    <source>
        <strain evidence="8">Nit1536</strain>
    </source>
</reference>
<evidence type="ECO:0000256" key="2">
    <source>
        <dbReference type="ARBA" id="ARBA00022517"/>
    </source>
</evidence>
<evidence type="ECO:0000256" key="3">
    <source>
        <dbReference type="HAMAP-Rule" id="MF_01077"/>
    </source>
</evidence>
<comment type="subcellular location">
    <subcellularLocation>
        <location evidence="3">Cytoplasm</location>
    </subcellularLocation>
</comment>
<protein>
    <recommendedName>
        <fullName evidence="3">Ribosome maturation factor RimP</fullName>
    </recommendedName>
</protein>
<dbReference type="RefSeq" id="WP_338531876.1">
    <property type="nucleotide sequence ID" value="NZ_CP030941.1"/>
</dbReference>
<dbReference type="InterPro" id="IPR036847">
    <property type="entry name" value="RimP_C_sf"/>
</dbReference>
<dbReference type="NCBIfam" id="NF000932">
    <property type="entry name" value="PRK00092.2-5"/>
    <property type="match status" value="1"/>
</dbReference>
<evidence type="ECO:0000259" key="5">
    <source>
        <dbReference type="Pfam" id="PF02576"/>
    </source>
</evidence>
<dbReference type="Gene3D" id="2.30.30.180">
    <property type="entry name" value="Ribosome maturation factor RimP, C-terminal domain"/>
    <property type="match status" value="1"/>
</dbReference>
<dbReference type="Gene3D" id="3.30.300.70">
    <property type="entry name" value="RimP-like superfamily, N-terminal"/>
    <property type="match status" value="1"/>
</dbReference>
<dbReference type="PANTHER" id="PTHR33867:SF1">
    <property type="entry name" value="RIBOSOME MATURATION FACTOR RIMP"/>
    <property type="match status" value="1"/>
</dbReference>
<dbReference type="Pfam" id="PF02576">
    <property type="entry name" value="RimP_N"/>
    <property type="match status" value="1"/>
</dbReference>
<dbReference type="InterPro" id="IPR028998">
    <property type="entry name" value="RimP_C"/>
</dbReference>
<keyword evidence="8" id="KW-1185">Reference proteome</keyword>
<dbReference type="InterPro" id="IPR035956">
    <property type="entry name" value="RimP_N_sf"/>
</dbReference>
<proteinExistence type="inferred from homology"/>
<dbReference type="SUPFAM" id="SSF75420">
    <property type="entry name" value="YhbC-like, N-terminal domain"/>
    <property type="match status" value="1"/>
</dbReference>
<sequence>MQDDRIIRESGVDARVAAIVRPVVEAAGYRLVRVRLLAQDDLTLQIMAERPDGSMTVEDCEEVSRAVSPALDVEDPIDSAYQLEVSSPGIDRPLVRLSDFEAAIGHLIKLETAVLVDGRKRFRGEVVACDAEKLTIDRDKVGEGEEARAVIPLDAIAEAKLVLTDALIREALKKDKVERRQRKKARRKGDESDDGDIEADD</sequence>
<dbReference type="Proteomes" id="UP001342418">
    <property type="component" value="Chromosome"/>
</dbReference>
<dbReference type="InterPro" id="IPR003728">
    <property type="entry name" value="Ribosome_maturation_RimP"/>
</dbReference>
<dbReference type="Pfam" id="PF17384">
    <property type="entry name" value="DUF150_C"/>
    <property type="match status" value="1"/>
</dbReference>
<evidence type="ECO:0000256" key="1">
    <source>
        <dbReference type="ARBA" id="ARBA00022490"/>
    </source>
</evidence>
<dbReference type="PANTHER" id="PTHR33867">
    <property type="entry name" value="RIBOSOME MATURATION FACTOR RIMP"/>
    <property type="match status" value="1"/>
</dbReference>
<accession>A0ABY5ML38</accession>
<dbReference type="SUPFAM" id="SSF74942">
    <property type="entry name" value="YhbC-like, C-terminal domain"/>
    <property type="match status" value="1"/>
</dbReference>
<evidence type="ECO:0000259" key="6">
    <source>
        <dbReference type="Pfam" id="PF17384"/>
    </source>
</evidence>
<gene>
    <name evidence="3 7" type="primary">rimP</name>
    <name evidence="7" type="ORF">NTH_02260</name>
</gene>
<feature type="region of interest" description="Disordered" evidence="4">
    <location>
        <begin position="176"/>
        <end position="201"/>
    </location>
</feature>
<dbReference type="CDD" id="cd01734">
    <property type="entry name" value="YlxS_C"/>
    <property type="match status" value="1"/>
</dbReference>
<dbReference type="EMBL" id="CP030941">
    <property type="protein sequence ID" value="UUP17785.1"/>
    <property type="molecule type" value="Genomic_DNA"/>
</dbReference>